<proteinExistence type="predicted"/>
<evidence type="ECO:0000256" key="1">
    <source>
        <dbReference type="SAM" id="MobiDB-lite"/>
    </source>
</evidence>
<accession>A0A2M6WM44</accession>
<sequence length="448" mass="47779">MFNFFKKNKQPTVALAPAEMSLANIEFHTMPEKFKNAGGTGTAASKKFGLVIVVGGGLILIAGVVLLSWYVYQSGGKKPVSQIAPVEQSETPAVTPEAPLESAEQTDTSAAEDLTEKDCGGGLFNGSAADYETDAFLVCLGERINNGCLPAAGKITDEIFGEIKLSVLGLRQDKCLAQIDYPDAYAIASDKMKIYANTYAQCLYGLGDLSSLNYQPGQLAAYIYEQTSVNNIGPDNGNCLGTAVDRSREQAKFAGEEETAAQAGVDADGDLLTDLEETAVFATNINKSDTDGDGYSDGAEVLNLYNPAGAGKLADSGLIAEYLNGKYGYVVFYPKSFHLEDQLGGDNVFFFSGVDGSIQILTQDNPDKEDIKSWYARLVGTPAADITQTVSATKNNLEYIYSPDGLTAYVTLSGGGGKIFVLTYSPEESGAIQFKTVLQIMINSFQLK</sequence>
<dbReference type="Proteomes" id="UP000229335">
    <property type="component" value="Unassembled WGS sequence"/>
</dbReference>
<comment type="caution">
    <text evidence="3">The sequence shown here is derived from an EMBL/GenBank/DDBJ whole genome shotgun (WGS) entry which is preliminary data.</text>
</comment>
<feature type="transmembrane region" description="Helical" evidence="2">
    <location>
        <begin position="48"/>
        <end position="72"/>
    </location>
</feature>
<organism evidence="3 4">
    <name type="scientific">Candidatus Falkowbacteria bacterium CG10_big_fil_rev_8_21_14_0_10_43_11</name>
    <dbReference type="NCBI Taxonomy" id="1974568"/>
    <lineage>
        <taxon>Bacteria</taxon>
        <taxon>Candidatus Falkowiibacteriota</taxon>
    </lineage>
</organism>
<feature type="region of interest" description="Disordered" evidence="1">
    <location>
        <begin position="81"/>
        <end position="112"/>
    </location>
</feature>
<gene>
    <name evidence="3" type="ORF">COU00_02050</name>
</gene>
<evidence type="ECO:0000313" key="4">
    <source>
        <dbReference type="Proteomes" id="UP000229335"/>
    </source>
</evidence>
<keyword evidence="2" id="KW-1133">Transmembrane helix</keyword>
<evidence type="ECO:0000256" key="2">
    <source>
        <dbReference type="SAM" id="Phobius"/>
    </source>
</evidence>
<keyword evidence="2" id="KW-0812">Transmembrane</keyword>
<reference evidence="4" key="1">
    <citation type="submission" date="2017-09" db="EMBL/GenBank/DDBJ databases">
        <title>Depth-based differentiation of microbial function through sediment-hosted aquifers and enrichment of novel symbionts in the deep terrestrial subsurface.</title>
        <authorList>
            <person name="Probst A.J."/>
            <person name="Ladd B."/>
            <person name="Jarett J.K."/>
            <person name="Geller-Mcgrath D.E."/>
            <person name="Sieber C.M.K."/>
            <person name="Emerson J.B."/>
            <person name="Anantharaman K."/>
            <person name="Thomas B.C."/>
            <person name="Malmstrom R."/>
            <person name="Stieglmeier M."/>
            <person name="Klingl A."/>
            <person name="Woyke T."/>
            <person name="Ryan C.M."/>
            <person name="Banfield J.F."/>
        </authorList>
    </citation>
    <scope>NUCLEOTIDE SEQUENCE [LARGE SCALE GENOMIC DNA]</scope>
</reference>
<evidence type="ECO:0000313" key="3">
    <source>
        <dbReference type="EMBL" id="PIT93863.1"/>
    </source>
</evidence>
<dbReference type="EMBL" id="PFAS01000033">
    <property type="protein sequence ID" value="PIT93863.1"/>
    <property type="molecule type" value="Genomic_DNA"/>
</dbReference>
<keyword evidence="2" id="KW-0472">Membrane</keyword>
<dbReference type="AlphaFoldDB" id="A0A2M6WM44"/>
<protein>
    <submittedName>
        <fullName evidence="3">Uncharacterized protein</fullName>
    </submittedName>
</protein>
<name>A0A2M6WM44_9BACT</name>